<evidence type="ECO:0000313" key="2">
    <source>
        <dbReference type="Proteomes" id="UP000824469"/>
    </source>
</evidence>
<reference evidence="1 2" key="1">
    <citation type="journal article" date="2021" name="Nat. Plants">
        <title>The Taxus genome provides insights into paclitaxel biosynthesis.</title>
        <authorList>
            <person name="Xiong X."/>
            <person name="Gou J."/>
            <person name="Liao Q."/>
            <person name="Li Y."/>
            <person name="Zhou Q."/>
            <person name="Bi G."/>
            <person name="Li C."/>
            <person name="Du R."/>
            <person name="Wang X."/>
            <person name="Sun T."/>
            <person name="Guo L."/>
            <person name="Liang H."/>
            <person name="Lu P."/>
            <person name="Wu Y."/>
            <person name="Zhang Z."/>
            <person name="Ro D.K."/>
            <person name="Shang Y."/>
            <person name="Huang S."/>
            <person name="Yan J."/>
        </authorList>
    </citation>
    <scope>NUCLEOTIDE SEQUENCE [LARGE SCALE GENOMIC DNA]</scope>
    <source>
        <strain evidence="1">Ta-2019</strain>
    </source>
</reference>
<evidence type="ECO:0000313" key="1">
    <source>
        <dbReference type="EMBL" id="KAH9318729.1"/>
    </source>
</evidence>
<name>A0AA38G8H2_TAXCH</name>
<dbReference type="AlphaFoldDB" id="A0AA38G8H2"/>
<organism evidence="1 2">
    <name type="scientific">Taxus chinensis</name>
    <name type="common">Chinese yew</name>
    <name type="synonym">Taxus wallichiana var. chinensis</name>
    <dbReference type="NCBI Taxonomy" id="29808"/>
    <lineage>
        <taxon>Eukaryota</taxon>
        <taxon>Viridiplantae</taxon>
        <taxon>Streptophyta</taxon>
        <taxon>Embryophyta</taxon>
        <taxon>Tracheophyta</taxon>
        <taxon>Spermatophyta</taxon>
        <taxon>Pinopsida</taxon>
        <taxon>Pinidae</taxon>
        <taxon>Conifers II</taxon>
        <taxon>Cupressales</taxon>
        <taxon>Taxaceae</taxon>
        <taxon>Taxus</taxon>
    </lineage>
</organism>
<gene>
    <name evidence="1" type="ORF">KI387_020498</name>
</gene>
<feature type="non-terminal residue" evidence="1">
    <location>
        <position position="1"/>
    </location>
</feature>
<dbReference type="EMBL" id="JAHRHJ020000004">
    <property type="protein sequence ID" value="KAH9318729.1"/>
    <property type="molecule type" value="Genomic_DNA"/>
</dbReference>
<accession>A0AA38G8H2</accession>
<sequence length="110" mass="13223">RKGLREMGSAFEEDDNDSRHWVTSQTLVQSTYQSTPEKEEHLKKRRLLKECRAVISHLSYEEELQSVKKRWLMRRWPEYLDSSRSSNKSPSQCGFLEDRYIRESLLRDDN</sequence>
<dbReference type="Proteomes" id="UP000824469">
    <property type="component" value="Unassembled WGS sequence"/>
</dbReference>
<protein>
    <submittedName>
        <fullName evidence="1">Uncharacterized protein</fullName>
    </submittedName>
</protein>
<proteinExistence type="predicted"/>
<comment type="caution">
    <text evidence="1">The sequence shown here is derived from an EMBL/GenBank/DDBJ whole genome shotgun (WGS) entry which is preliminary data.</text>
</comment>
<keyword evidence="2" id="KW-1185">Reference proteome</keyword>
<feature type="non-terminal residue" evidence="1">
    <location>
        <position position="110"/>
    </location>
</feature>